<comment type="caution">
    <text evidence="10">The sequence shown here is derived from an EMBL/GenBank/DDBJ whole genome shotgun (WGS) entry which is preliminary data.</text>
</comment>
<evidence type="ECO:0000256" key="2">
    <source>
        <dbReference type="ARBA" id="ARBA00022612"/>
    </source>
</evidence>
<evidence type="ECO:0000256" key="8">
    <source>
        <dbReference type="SAM" id="Phobius"/>
    </source>
</evidence>
<dbReference type="RefSeq" id="WP_378408603.1">
    <property type="nucleotide sequence ID" value="NZ_JBHTCS010000026.1"/>
</dbReference>
<feature type="compositionally biased region" description="Low complexity" evidence="7">
    <location>
        <begin position="1099"/>
        <end position="1126"/>
    </location>
</feature>
<keyword evidence="2" id="KW-1188">Viral release from host cell</keyword>
<protein>
    <submittedName>
        <fullName evidence="10">Phage tail tape measure protein</fullName>
    </submittedName>
</protein>
<evidence type="ECO:0000313" key="10">
    <source>
        <dbReference type="EMBL" id="MFC7450555.1"/>
    </source>
</evidence>
<dbReference type="Gene3D" id="3.90.1720.10">
    <property type="entry name" value="endopeptidase domain like (from Nostoc punctiforme)"/>
    <property type="match status" value="1"/>
</dbReference>
<evidence type="ECO:0000256" key="7">
    <source>
        <dbReference type="SAM" id="MobiDB-lite"/>
    </source>
</evidence>
<name>A0ABW2S318_9NOCA</name>
<feature type="region of interest" description="Disordered" evidence="7">
    <location>
        <begin position="1168"/>
        <end position="1199"/>
    </location>
</feature>
<keyword evidence="8" id="KW-1133">Transmembrane helix</keyword>
<keyword evidence="4" id="KW-0378">Hydrolase</keyword>
<proteinExistence type="inferred from homology"/>
<keyword evidence="8" id="KW-0472">Membrane</keyword>
<sequence length="1236" mass="125143">MADDDAIWVPVLPSMDKFGAAFLKGAAGVGRSAGQQISRDLGDGIASGKASVEKATDVLAKATDKVADAAGRARVAEAQYQALLDKGITDAGRLAAAKEKVAAAQRKEIAALRDADKATSALADAEKRAATATDEVAASTTRAGGGFKSMFAGLDTGAKKLAAFTAGAAGVAGAADLIGKSMSREADISKMNAAMGATGAIAKEHGDSAGKLYAAGLGESMSDVTRAVDVVGSSFDTLGFEGEASLEQATSRAMNFSKVFDTDIASSVQTASQLVQDGLAKDSTEAFDLMTKSFQSVPAAMRDELPEILQEYGTNFRALGFEGPEAFNLLASAADKGKFALDKTGDALKEFTIRGSDMSKTSVDAYKLAGVGAEDMAAKIAQGGDAAQQALQQTATGLLSIEDPVERSNAAIALFGTPLEDLSVDQIPQFLSALTGADNIMGDFAGSTDRMGETLNDNALSKMETFKRGLESKVIGVLGDDALPMLGEFSSALKGNEGSLLGALAATTGFGGAFAGLEQAKSVLGSVRDGVGSVRDGLVSTKDTAVATWSKVSDAGSWAATQAKATGSFVATSASATAEAAKTSASWVGSQAKAGAGWAATQAKAAGSFVATSASATAEAVKSSAAWVASNTRTAVSFVATKGAMAATTIATGAMTAAQWLLNAALNANPIGLIIIAITALVAAVVLAYKNSETFRNIVQGAWQGIQTAVSFAWENVLRPALEKFTGFLVGVGEKATWLYDNAIKPAFDGISSTVSWVYDNVLSPILGKAGEAFSGLGTAAGGVADAIRGSFSGIVDILKAPIRMIGQLLAALPDKVGPFSIPGVSSLKSWGQTLQALRSGGQVAGRRANGLLFGPGTGTSDSVVGLDAAGVPTARVSAGEWVTPEHAVNSKTIPFLEALRNGWVPSADFLRAMVAGDLVARLPGRAEGGRIDEAMAYAHSMDPTPYLMGGFGPGGIDCSAFVAAVVNTALGLDPYHSRMSTVNEGDWLTAKGAQIGRGGDGDLRLGWYDNGGGAYGHTAGTFPDGTNFESNGSDGVIIGGPTGWDDPMFTDHAFFPGSMFTGGDPGLDGDIFGGGTGGGGTTLGANTSPSTSGGGTSPIGTSTSPSTSGGTTSPITSTPSTTSSGAESLTLKDQIGKTAAGFATETTGDVLDFFGLGKLMDLPIMPVSQPAPQIAPSTNSGPGQNEPAPPPPSAPQGPLVWIENLIANDDEDAANAMGREARRLVRSDALLGGWG</sequence>
<feature type="compositionally biased region" description="Gly residues" evidence="7">
    <location>
        <begin position="1070"/>
        <end position="1083"/>
    </location>
</feature>
<dbReference type="EMBL" id="JBHTCS010000026">
    <property type="protein sequence ID" value="MFC7450555.1"/>
    <property type="molecule type" value="Genomic_DNA"/>
</dbReference>
<keyword evidence="5" id="KW-0788">Thiol protease</keyword>
<evidence type="ECO:0000256" key="1">
    <source>
        <dbReference type="ARBA" id="ARBA00007074"/>
    </source>
</evidence>
<keyword evidence="8" id="KW-0812">Transmembrane</keyword>
<dbReference type="PROSITE" id="PS51935">
    <property type="entry name" value="NLPC_P60"/>
    <property type="match status" value="1"/>
</dbReference>
<dbReference type="InterPro" id="IPR038765">
    <property type="entry name" value="Papain-like_cys_pep_sf"/>
</dbReference>
<feature type="region of interest" description="Disordered" evidence="7">
    <location>
        <begin position="1070"/>
        <end position="1129"/>
    </location>
</feature>
<dbReference type="Pfam" id="PF10145">
    <property type="entry name" value="PhageMin_Tail"/>
    <property type="match status" value="1"/>
</dbReference>
<evidence type="ECO:0000256" key="3">
    <source>
        <dbReference type="ARBA" id="ARBA00022670"/>
    </source>
</evidence>
<feature type="domain" description="NlpC/P60" evidence="9">
    <location>
        <begin position="925"/>
        <end position="1062"/>
    </location>
</feature>
<evidence type="ECO:0000259" key="9">
    <source>
        <dbReference type="PROSITE" id="PS51935"/>
    </source>
</evidence>
<keyword evidence="11" id="KW-1185">Reference proteome</keyword>
<keyword evidence="6" id="KW-0175">Coiled coil</keyword>
<accession>A0ABW2S318</accession>
<dbReference type="SUPFAM" id="SSF54001">
    <property type="entry name" value="Cysteine proteinases"/>
    <property type="match status" value="1"/>
</dbReference>
<dbReference type="InterPro" id="IPR010090">
    <property type="entry name" value="Phage_tape_meas"/>
</dbReference>
<keyword evidence="3" id="KW-0645">Protease</keyword>
<evidence type="ECO:0000256" key="6">
    <source>
        <dbReference type="SAM" id="Coils"/>
    </source>
</evidence>
<evidence type="ECO:0000256" key="5">
    <source>
        <dbReference type="ARBA" id="ARBA00022807"/>
    </source>
</evidence>
<dbReference type="InterPro" id="IPR000064">
    <property type="entry name" value="NLP_P60_dom"/>
</dbReference>
<organism evidence="10 11">
    <name type="scientific">Rhodococcus daqingensis</name>
    <dbReference type="NCBI Taxonomy" id="2479363"/>
    <lineage>
        <taxon>Bacteria</taxon>
        <taxon>Bacillati</taxon>
        <taxon>Actinomycetota</taxon>
        <taxon>Actinomycetes</taxon>
        <taxon>Mycobacteriales</taxon>
        <taxon>Nocardiaceae</taxon>
        <taxon>Rhodococcus</taxon>
    </lineage>
</organism>
<dbReference type="PANTHER" id="PTHR37813">
    <property type="entry name" value="FELS-2 PROPHAGE PROTEIN"/>
    <property type="match status" value="1"/>
</dbReference>
<evidence type="ECO:0000256" key="4">
    <source>
        <dbReference type="ARBA" id="ARBA00022801"/>
    </source>
</evidence>
<comment type="similarity">
    <text evidence="1">Belongs to the peptidase C40 family.</text>
</comment>
<evidence type="ECO:0000313" key="11">
    <source>
        <dbReference type="Proteomes" id="UP001596484"/>
    </source>
</evidence>
<gene>
    <name evidence="10" type="ORF">ACFQS9_21895</name>
</gene>
<feature type="coiled-coil region" evidence="6">
    <location>
        <begin position="115"/>
        <end position="142"/>
    </location>
</feature>
<feature type="transmembrane region" description="Helical" evidence="8">
    <location>
        <begin position="671"/>
        <end position="689"/>
    </location>
</feature>
<dbReference type="PANTHER" id="PTHR37813:SF1">
    <property type="entry name" value="FELS-2 PROPHAGE PROTEIN"/>
    <property type="match status" value="1"/>
</dbReference>
<reference evidence="11" key="1">
    <citation type="journal article" date="2019" name="Int. J. Syst. Evol. Microbiol.">
        <title>The Global Catalogue of Microorganisms (GCM) 10K type strain sequencing project: providing services to taxonomists for standard genome sequencing and annotation.</title>
        <authorList>
            <consortium name="The Broad Institute Genomics Platform"/>
            <consortium name="The Broad Institute Genome Sequencing Center for Infectious Disease"/>
            <person name="Wu L."/>
            <person name="Ma J."/>
        </authorList>
    </citation>
    <scope>NUCLEOTIDE SEQUENCE [LARGE SCALE GENOMIC DNA]</scope>
    <source>
        <strain evidence="11">ICMP 19430</strain>
    </source>
</reference>
<dbReference type="Proteomes" id="UP001596484">
    <property type="component" value="Unassembled WGS sequence"/>
</dbReference>